<reference evidence="2 3" key="1">
    <citation type="submission" date="2020-08" db="EMBL/GenBank/DDBJ databases">
        <title>Genomic Encyclopedia of Type Strains, Phase IV (KMG-IV): sequencing the most valuable type-strain genomes for metagenomic binning, comparative biology and taxonomic classification.</title>
        <authorList>
            <person name="Goeker M."/>
        </authorList>
    </citation>
    <scope>NUCLEOTIDE SEQUENCE [LARGE SCALE GENOMIC DNA]</scope>
    <source>
        <strain evidence="2 3">DSM 28101</strain>
    </source>
</reference>
<dbReference type="Pfam" id="PF12293">
    <property type="entry name" value="T4BSS_DotH_IcmK"/>
    <property type="match status" value="1"/>
</dbReference>
<evidence type="ECO:0000256" key="1">
    <source>
        <dbReference type="SAM" id="SignalP"/>
    </source>
</evidence>
<evidence type="ECO:0000313" key="2">
    <source>
        <dbReference type="EMBL" id="MBB4123591.1"/>
    </source>
</evidence>
<feature type="signal peptide" evidence="1">
    <location>
        <begin position="1"/>
        <end position="22"/>
    </location>
</feature>
<sequence length="339" mass="36649">MKMRTSGALLCVLLATTAPAFAQDAPSGLAQAAAQGTQRAEQINQQQADQQQYEQPDSEFPVIGSDHLLKSLDELDRPLSPEEITAYGAAVQSQMPMTPELIRDYKRRVNESQKAAAQPATGFRPKAISDQVQVSLEAAAQTTAIKTSPGTISNLAFFDRTGKAWPIASYGVGRPNAFQVYAMQEGSNQLMITPLLPHAFTNLTVSLVGEDRPLIIDVETNEKVTQYRRDYQVDGLGPNAHVSTAVSAPPSRASNQVMMAFVQGAGIPQNATRLSTDEPSVSAWRYGKDLYIRTTSTLLSPSWTESLTGPGSVHAYKLKPTPVALISSDGSVKKVRIFQ</sequence>
<feature type="chain" id="PRO_5031316539" evidence="1">
    <location>
        <begin position="23"/>
        <end position="339"/>
    </location>
</feature>
<accession>A0A7W6KLN0</accession>
<name>A0A7W6KLN0_9HYPH</name>
<dbReference type="InterPro" id="IPR022073">
    <property type="entry name" value="T4BSS_DotH_IcmK"/>
</dbReference>
<comment type="caution">
    <text evidence="2">The sequence shown here is derived from an EMBL/GenBank/DDBJ whole genome shotgun (WGS) entry which is preliminary data.</text>
</comment>
<dbReference type="Proteomes" id="UP000530571">
    <property type="component" value="Unassembled WGS sequence"/>
</dbReference>
<organism evidence="2 3">
    <name type="scientific">Martelella radicis</name>
    <dbReference type="NCBI Taxonomy" id="1397476"/>
    <lineage>
        <taxon>Bacteria</taxon>
        <taxon>Pseudomonadati</taxon>
        <taxon>Pseudomonadota</taxon>
        <taxon>Alphaproteobacteria</taxon>
        <taxon>Hyphomicrobiales</taxon>
        <taxon>Aurantimonadaceae</taxon>
        <taxon>Martelella</taxon>
    </lineage>
</organism>
<protein>
    <submittedName>
        <fullName evidence="2">Intracellular multiplication protein IcmK</fullName>
    </submittedName>
</protein>
<dbReference type="AlphaFoldDB" id="A0A7W6KLN0"/>
<evidence type="ECO:0000313" key="3">
    <source>
        <dbReference type="Proteomes" id="UP000530571"/>
    </source>
</evidence>
<keyword evidence="1" id="KW-0732">Signal</keyword>
<gene>
    <name evidence="2" type="ORF">GGR30_003539</name>
</gene>
<dbReference type="EMBL" id="JACIDZ010000013">
    <property type="protein sequence ID" value="MBB4123591.1"/>
    <property type="molecule type" value="Genomic_DNA"/>
</dbReference>
<keyword evidence="3" id="KW-1185">Reference proteome</keyword>
<proteinExistence type="predicted"/>
<dbReference type="RefSeq" id="WP_210288097.1">
    <property type="nucleotide sequence ID" value="NZ_JACIDZ010000013.1"/>
</dbReference>